<organism evidence="10 11">
    <name type="scientific">Faecalibacterium intestinale</name>
    <dbReference type="NCBI Taxonomy" id="3133155"/>
    <lineage>
        <taxon>Bacteria</taxon>
        <taxon>Bacillati</taxon>
        <taxon>Bacillota</taxon>
        <taxon>Clostridia</taxon>
        <taxon>Eubacteriales</taxon>
        <taxon>Oscillospiraceae</taxon>
        <taxon>Faecalibacterium</taxon>
    </lineage>
</organism>
<evidence type="ECO:0000313" key="11">
    <source>
        <dbReference type="Proteomes" id="UP001465119"/>
    </source>
</evidence>
<dbReference type="PANTHER" id="PTHR21581:SF26">
    <property type="entry name" value="D-ALANYL-D-ALANINE ENDOPEPTIDASE"/>
    <property type="match status" value="1"/>
</dbReference>
<reference evidence="10 11" key="1">
    <citation type="submission" date="2024-03" db="EMBL/GenBank/DDBJ databases">
        <title>Human intestinal bacterial collection.</title>
        <authorList>
            <person name="Pauvert C."/>
            <person name="Hitch T.C.A."/>
            <person name="Clavel T."/>
        </authorList>
    </citation>
    <scope>NUCLEOTIDE SEQUENCE [LARGE SCALE GENOMIC DNA]</scope>
    <source>
        <strain evidence="10 11">CLA-AA-H281</strain>
    </source>
</reference>
<keyword evidence="11" id="KW-1185">Reference proteome</keyword>
<keyword evidence="3" id="KW-0378">Hydrolase</keyword>
<dbReference type="PANTHER" id="PTHR21581">
    <property type="entry name" value="D-ALANYL-D-ALANINE CARBOXYPEPTIDASE"/>
    <property type="match status" value="1"/>
</dbReference>
<evidence type="ECO:0000256" key="8">
    <source>
        <dbReference type="SAM" id="SignalP"/>
    </source>
</evidence>
<evidence type="ECO:0000256" key="4">
    <source>
        <dbReference type="ARBA" id="ARBA00022960"/>
    </source>
</evidence>
<comment type="caution">
    <text evidence="10">The sequence shown here is derived from an EMBL/GenBank/DDBJ whole genome shotgun (WGS) entry which is preliminary data.</text>
</comment>
<comment type="similarity">
    <text evidence="1 7">Belongs to the peptidase S11 family.</text>
</comment>
<keyword evidence="5" id="KW-0573">Peptidoglycan synthesis</keyword>
<dbReference type="Pfam" id="PF00768">
    <property type="entry name" value="Peptidase_S11"/>
    <property type="match status" value="1"/>
</dbReference>
<evidence type="ECO:0000313" key="10">
    <source>
        <dbReference type="EMBL" id="MEQ2386935.1"/>
    </source>
</evidence>
<keyword evidence="4" id="KW-0133">Cell shape</keyword>
<dbReference type="EMBL" id="JBBMEN010000034">
    <property type="protein sequence ID" value="MEQ2386935.1"/>
    <property type="molecule type" value="Genomic_DNA"/>
</dbReference>
<accession>A0ABV1C7R4</accession>
<sequence length="299" mass="32140">MDLQKSCRRLAAWVLTLALAAALALPGGAVYAMPIQTANAQESVYLINAVTGEVLLDQNSGQQRCVASLTKMMTALLLLESGKNLDETITVPADLTEEFQKIRSQNGSTILLAAGEQLRRIDLLYALLVCSANDAASVIAWDVAGSIPAFVQQMNARAAQLGCTSTRFSCPHGLYDDGNVSTAQDMGKIAIACAQYEIYRQIADTLQYEIPATNLHAARSIRSTNKMLDPENSCYRAYIHGMKTGFTTKAGRCYVTAAQQGNTIYGLVILGSDRKNIYAEAAAILDWAFAGCPQQQAAA</sequence>
<evidence type="ECO:0000256" key="7">
    <source>
        <dbReference type="RuleBase" id="RU004016"/>
    </source>
</evidence>
<evidence type="ECO:0000256" key="2">
    <source>
        <dbReference type="ARBA" id="ARBA00022729"/>
    </source>
</evidence>
<gene>
    <name evidence="10" type="ORF">WMO20_13535</name>
</gene>
<protein>
    <recommendedName>
        <fullName evidence="9">Peptidase S11 D-alanyl-D-alanine carboxypeptidase A N-terminal domain-containing protein</fullName>
    </recommendedName>
</protein>
<evidence type="ECO:0000259" key="9">
    <source>
        <dbReference type="Pfam" id="PF00768"/>
    </source>
</evidence>
<keyword evidence="6" id="KW-0961">Cell wall biogenesis/degradation</keyword>
<evidence type="ECO:0000256" key="1">
    <source>
        <dbReference type="ARBA" id="ARBA00007164"/>
    </source>
</evidence>
<dbReference type="SUPFAM" id="SSF56601">
    <property type="entry name" value="beta-lactamase/transpeptidase-like"/>
    <property type="match status" value="1"/>
</dbReference>
<dbReference type="InterPro" id="IPR018044">
    <property type="entry name" value="Peptidase_S11"/>
</dbReference>
<feature type="signal peptide" evidence="8">
    <location>
        <begin position="1"/>
        <end position="32"/>
    </location>
</feature>
<feature type="domain" description="Peptidase S11 D-alanyl-D-alanine carboxypeptidase A N-terminal" evidence="9">
    <location>
        <begin position="40"/>
        <end position="272"/>
    </location>
</feature>
<evidence type="ECO:0000256" key="3">
    <source>
        <dbReference type="ARBA" id="ARBA00022801"/>
    </source>
</evidence>
<evidence type="ECO:0000256" key="6">
    <source>
        <dbReference type="ARBA" id="ARBA00023316"/>
    </source>
</evidence>
<evidence type="ECO:0000256" key="5">
    <source>
        <dbReference type="ARBA" id="ARBA00022984"/>
    </source>
</evidence>
<dbReference type="RefSeq" id="WP_349187205.1">
    <property type="nucleotide sequence ID" value="NZ_JBBMEN010000034.1"/>
</dbReference>
<name>A0ABV1C7R4_9FIRM</name>
<dbReference type="Gene3D" id="3.40.710.10">
    <property type="entry name" value="DD-peptidase/beta-lactamase superfamily"/>
    <property type="match status" value="1"/>
</dbReference>
<dbReference type="Proteomes" id="UP001465119">
    <property type="component" value="Unassembled WGS sequence"/>
</dbReference>
<proteinExistence type="inferred from homology"/>
<keyword evidence="2 8" id="KW-0732">Signal</keyword>
<dbReference type="PRINTS" id="PR00725">
    <property type="entry name" value="DADACBPTASE1"/>
</dbReference>
<dbReference type="InterPro" id="IPR012338">
    <property type="entry name" value="Beta-lactam/transpept-like"/>
</dbReference>
<dbReference type="InterPro" id="IPR001967">
    <property type="entry name" value="Peptidase_S11_N"/>
</dbReference>
<feature type="chain" id="PRO_5047339793" description="Peptidase S11 D-alanyl-D-alanine carboxypeptidase A N-terminal domain-containing protein" evidence="8">
    <location>
        <begin position="33"/>
        <end position="299"/>
    </location>
</feature>